<accession>A0A5B7F0S1</accession>
<evidence type="ECO:0000313" key="1">
    <source>
        <dbReference type="EMBL" id="MPC40611.1"/>
    </source>
</evidence>
<protein>
    <submittedName>
        <fullName evidence="1">Uncharacterized protein</fullName>
    </submittedName>
</protein>
<organism evidence="1 2">
    <name type="scientific">Portunus trituberculatus</name>
    <name type="common">Swimming crab</name>
    <name type="synonym">Neptunus trituberculatus</name>
    <dbReference type="NCBI Taxonomy" id="210409"/>
    <lineage>
        <taxon>Eukaryota</taxon>
        <taxon>Metazoa</taxon>
        <taxon>Ecdysozoa</taxon>
        <taxon>Arthropoda</taxon>
        <taxon>Crustacea</taxon>
        <taxon>Multicrustacea</taxon>
        <taxon>Malacostraca</taxon>
        <taxon>Eumalacostraca</taxon>
        <taxon>Eucarida</taxon>
        <taxon>Decapoda</taxon>
        <taxon>Pleocyemata</taxon>
        <taxon>Brachyura</taxon>
        <taxon>Eubrachyura</taxon>
        <taxon>Portunoidea</taxon>
        <taxon>Portunidae</taxon>
        <taxon>Portuninae</taxon>
        <taxon>Portunus</taxon>
    </lineage>
</organism>
<comment type="caution">
    <text evidence="1">The sequence shown here is derived from an EMBL/GenBank/DDBJ whole genome shotgun (WGS) entry which is preliminary data.</text>
</comment>
<reference evidence="1 2" key="1">
    <citation type="submission" date="2019-05" db="EMBL/GenBank/DDBJ databases">
        <title>Another draft genome of Portunus trituberculatus and its Hox gene families provides insights of decapod evolution.</title>
        <authorList>
            <person name="Jeong J.-H."/>
            <person name="Song I."/>
            <person name="Kim S."/>
            <person name="Choi T."/>
            <person name="Kim D."/>
            <person name="Ryu S."/>
            <person name="Kim W."/>
        </authorList>
    </citation>
    <scope>NUCLEOTIDE SEQUENCE [LARGE SCALE GENOMIC DNA]</scope>
    <source>
        <tissue evidence="1">Muscle</tissue>
    </source>
</reference>
<dbReference type="Proteomes" id="UP000324222">
    <property type="component" value="Unassembled WGS sequence"/>
</dbReference>
<dbReference type="AlphaFoldDB" id="A0A5B7F0S1"/>
<proteinExistence type="predicted"/>
<name>A0A5B7F0S1_PORTR</name>
<keyword evidence="2" id="KW-1185">Reference proteome</keyword>
<evidence type="ECO:0000313" key="2">
    <source>
        <dbReference type="Proteomes" id="UP000324222"/>
    </source>
</evidence>
<gene>
    <name evidence="1" type="ORF">E2C01_034174</name>
</gene>
<sequence length="177" mass="19439">MCWPTVLYSSLGVGIIRKVVLGEAQGVVAVLSWALQAILDDILDLAVRWVWESPRPPPLLFLRRMGQRGRRPPKHPSMITSPRAITAEQKGILSSIAQSFRVEKAQRVHESCLEEGEQVGSPVLPPFATPALTKNSELDWCRPFLCGGTVEIDGTKYPVTVLRDTGAQQSVCHNVTG</sequence>
<dbReference type="EMBL" id="VSRR010004754">
    <property type="protein sequence ID" value="MPC40611.1"/>
    <property type="molecule type" value="Genomic_DNA"/>
</dbReference>